<organism evidence="1 2">
    <name type="scientific">Populibacterium corticicola</name>
    <dbReference type="NCBI Taxonomy" id="1812826"/>
    <lineage>
        <taxon>Bacteria</taxon>
        <taxon>Bacillati</taxon>
        <taxon>Actinomycetota</taxon>
        <taxon>Actinomycetes</taxon>
        <taxon>Micrococcales</taxon>
        <taxon>Jonesiaceae</taxon>
        <taxon>Populibacterium</taxon>
    </lineage>
</organism>
<name>A0ABW5XDZ9_9MICO</name>
<dbReference type="EMBL" id="JBHUOP010000002">
    <property type="protein sequence ID" value="MFD2840210.1"/>
    <property type="molecule type" value="Genomic_DNA"/>
</dbReference>
<keyword evidence="2" id="KW-1185">Reference proteome</keyword>
<accession>A0ABW5XDZ9</accession>
<reference evidence="2" key="1">
    <citation type="journal article" date="2019" name="Int. J. Syst. Evol. Microbiol.">
        <title>The Global Catalogue of Microorganisms (GCM) 10K type strain sequencing project: providing services to taxonomists for standard genome sequencing and annotation.</title>
        <authorList>
            <consortium name="The Broad Institute Genomics Platform"/>
            <consortium name="The Broad Institute Genome Sequencing Center for Infectious Disease"/>
            <person name="Wu L."/>
            <person name="Ma J."/>
        </authorList>
    </citation>
    <scope>NUCLEOTIDE SEQUENCE [LARGE SCALE GENOMIC DNA]</scope>
    <source>
        <strain evidence="2">KCTC 33576</strain>
    </source>
</reference>
<evidence type="ECO:0000313" key="1">
    <source>
        <dbReference type="EMBL" id="MFD2840210.1"/>
    </source>
</evidence>
<proteinExistence type="predicted"/>
<dbReference type="RefSeq" id="WP_377465951.1">
    <property type="nucleotide sequence ID" value="NZ_JBHUOP010000002.1"/>
</dbReference>
<comment type="caution">
    <text evidence="1">The sequence shown here is derived from an EMBL/GenBank/DDBJ whole genome shotgun (WGS) entry which is preliminary data.</text>
</comment>
<evidence type="ECO:0000313" key="2">
    <source>
        <dbReference type="Proteomes" id="UP001597391"/>
    </source>
</evidence>
<dbReference type="Proteomes" id="UP001597391">
    <property type="component" value="Unassembled WGS sequence"/>
</dbReference>
<evidence type="ECO:0008006" key="3">
    <source>
        <dbReference type="Google" id="ProtNLM"/>
    </source>
</evidence>
<protein>
    <recommendedName>
        <fullName evidence="3">SWIM-type domain-containing protein</fullName>
    </recommendedName>
</protein>
<gene>
    <name evidence="1" type="ORF">ACFSYH_06465</name>
</gene>
<sequence length="584" mass="62451">MTVLPAWLAATAALSDDALAELGNRGLIRRAQKIEVSLLEVAAKQVSVTCAGTDQLVVKLVPHGPQQAACPCPAAGVCVHVIAACLWARTVELPDEPAPAAAPSPTSRVVVRDTQTTVAAAIVRERGTECETAQYAIDVVEALLGLGLSHLSRQSHERLRGAAQRAKTGKLRLLSLLLEAAAGQVAQLADDRDEIDEKQVLSALAQVWAAGHAILRASCAAELPANLRGIADSETVDTGMLVPLGVRWWTSAAGARGYTAYWWDRDNRRVETLTNGRSKGSDPGFTKSWTAPLLLGRSLEAISNSTIRLEGAERDGTGQLRATARTKIAAVDTVEELDLTEISRQIGVGVDPATVGFGRSGTRVQVIVVRETARELLLDEINQELVWVVVDQERNRHELRVAAAGVEQNAVTLLLAFEQHVRAVVVIDGALPIAVFAGKPPRNLSLSLTRVAAPPAVSTKRGQRKNEALVGKVRSASTDVYAARRAEYGRNEIERWAIRTRDVLTGLAATGVGGGWLLGRRLREQIDSLALQADELGLAVAARLLREVGAVEEGERNPAAEVLQAVFVTERIANISRLSALEPS</sequence>